<evidence type="ECO:0000256" key="1">
    <source>
        <dbReference type="ARBA" id="ARBA00010491"/>
    </source>
</evidence>
<dbReference type="PANTHER" id="PTHR38469:SF1">
    <property type="entry name" value="PERIPLASMIC PEPTIDASE SUBFAMILY S1B"/>
    <property type="match status" value="1"/>
</dbReference>
<protein>
    <recommendedName>
        <fullName evidence="6">Dipeptidyl-peptidase</fullName>
        <ecNumber evidence="6">3.4.14.-</ecNumber>
    </recommendedName>
</protein>
<dbReference type="RefSeq" id="WP_316415460.1">
    <property type="nucleotide sequence ID" value="NZ_AP027080.1"/>
</dbReference>
<reference evidence="8" key="1">
    <citation type="journal article" date="2023" name="Int. J. Syst. Evol. Microbiol.">
        <title>Mesoterricola silvestris gen. nov., sp. nov., Mesoterricola sediminis sp. nov., Geothrix oryzae sp. nov., Geothrix edaphica sp. nov., Geothrix rubra sp. nov., and Geothrix limicola sp. nov., six novel members of Acidobacteriota isolated from soils.</title>
        <authorList>
            <person name="Itoh H."/>
            <person name="Sugisawa Y."/>
            <person name="Mise K."/>
            <person name="Xu Z."/>
            <person name="Kuniyasu M."/>
            <person name="Ushijima N."/>
            <person name="Kawano K."/>
            <person name="Kobayashi E."/>
            <person name="Shiratori Y."/>
            <person name="Masuda Y."/>
            <person name="Senoo K."/>
        </authorList>
    </citation>
    <scope>NUCLEOTIDE SEQUENCE [LARGE SCALE GENOMIC DNA]</scope>
    <source>
        <strain evidence="8">W79</strain>
    </source>
</reference>
<keyword evidence="2 6" id="KW-0031">Aminopeptidase</keyword>
<sequence length="691" mass="76112">MHGPRLSLHLLTLFLATARLGADEGMWTFDNLPLGPLKAQYGFSPDPAWLDHVRQAAVRVPRGSASFVSRDGLLLTNHHVAHSAIQQVSGPGHDYVREGFLAASRDQEIKVPGFTAQFLVAMEDITARVDRAVPPGLAPGEAGKARGEVIDRLVAEAGRKTGLRCEPVLLYQGGEVWIYQYKRLDDVRLVMAPEYAVAGFGMDWDNFSYPRHDLDLTFFRVYEDGRPFHPPHHLRWADQGAALGDLVFMVGHPGSTNRLDTVAQMAFAREEAVPYRLRREERLKKAYRAHARLGEAQAQEVSSQLMGAENFSKVFAGELAGLANRAAMERVAGAEAELRARVDQDPRLRAEAGESWARIEEALGRRRAFHREALAVGTCGSSLFAMALQLVRLPVEQAKAPGERLAEFKEEQALRTMLAALKQAAPFHAEKEIREFTAGLREALEELGPGHPFVRAMLGGASPEAAARAAVAGTRLQDAAFRRELLEKGPDAIQASQDPFLVLARALDPLGRSLRQSQLEVQRVLAEHGARIARARFAVYGRAKYPDATFTLRLSYGTVSTCQGLGTLLQPFTTLGGLYDRADAWGPRAEKGSWALPQRWLDRRARLDLRTPYNFLSTHDSIGGNSGSPMVNRQGELVGLAFDGNIDSLPGRYFYDVQVNRSVSVDARGILEVLARIYEAHALVAELKGKV</sequence>
<evidence type="ECO:0000256" key="2">
    <source>
        <dbReference type="ARBA" id="ARBA00022438"/>
    </source>
</evidence>
<dbReference type="PANTHER" id="PTHR38469">
    <property type="entry name" value="PERIPLASMIC PEPTIDASE SUBFAMILY S1B"/>
    <property type="match status" value="1"/>
</dbReference>
<gene>
    <name evidence="7" type="ORF">METEAL_17210</name>
</gene>
<comment type="similarity">
    <text evidence="1 6">Belongs to the peptidase S46 family.</text>
</comment>
<feature type="chain" id="PRO_5041489672" description="Dipeptidyl-peptidase" evidence="6">
    <location>
        <begin position="22"/>
        <end position="691"/>
    </location>
</feature>
<dbReference type="KEGG" id="msil:METEAL_17210"/>
<evidence type="ECO:0000256" key="3">
    <source>
        <dbReference type="ARBA" id="ARBA00022670"/>
    </source>
</evidence>
<evidence type="ECO:0000313" key="7">
    <source>
        <dbReference type="EMBL" id="BDU72547.1"/>
    </source>
</evidence>
<dbReference type="Pfam" id="PF10459">
    <property type="entry name" value="Peptidase_S46"/>
    <property type="match status" value="1"/>
</dbReference>
<dbReference type="GO" id="GO:0043171">
    <property type="term" value="P:peptide catabolic process"/>
    <property type="evidence" value="ECO:0007669"/>
    <property type="project" value="UniProtKB-UniRule"/>
</dbReference>
<keyword evidence="4 6" id="KW-0732">Signal</keyword>
<evidence type="ECO:0000256" key="5">
    <source>
        <dbReference type="ARBA" id="ARBA00022801"/>
    </source>
</evidence>
<dbReference type="EC" id="3.4.14.-" evidence="6"/>
<dbReference type="InterPro" id="IPR009003">
    <property type="entry name" value="Peptidase_S1_PA"/>
</dbReference>
<dbReference type="GO" id="GO:0006508">
    <property type="term" value="P:proteolysis"/>
    <property type="evidence" value="ECO:0007669"/>
    <property type="project" value="UniProtKB-KW"/>
</dbReference>
<dbReference type="GO" id="GO:0008239">
    <property type="term" value="F:dipeptidyl-peptidase activity"/>
    <property type="evidence" value="ECO:0007669"/>
    <property type="project" value="UniProtKB-UniRule"/>
</dbReference>
<dbReference type="GO" id="GO:0070009">
    <property type="term" value="F:serine-type aminopeptidase activity"/>
    <property type="evidence" value="ECO:0007669"/>
    <property type="project" value="UniProtKB-UniRule"/>
</dbReference>
<name>A0AA48K9P6_9BACT</name>
<evidence type="ECO:0000256" key="6">
    <source>
        <dbReference type="RuleBase" id="RU366067"/>
    </source>
</evidence>
<feature type="signal peptide" evidence="6">
    <location>
        <begin position="1"/>
        <end position="21"/>
    </location>
</feature>
<dbReference type="Proteomes" id="UP001238179">
    <property type="component" value="Chromosome"/>
</dbReference>
<evidence type="ECO:0000256" key="4">
    <source>
        <dbReference type="ARBA" id="ARBA00022729"/>
    </source>
</evidence>
<dbReference type="SUPFAM" id="SSF50494">
    <property type="entry name" value="Trypsin-like serine proteases"/>
    <property type="match status" value="1"/>
</dbReference>
<keyword evidence="3 6" id="KW-0645">Protease</keyword>
<organism evidence="7 8">
    <name type="scientific">Mesoterricola silvestris</name>
    <dbReference type="NCBI Taxonomy" id="2927979"/>
    <lineage>
        <taxon>Bacteria</taxon>
        <taxon>Pseudomonadati</taxon>
        <taxon>Acidobacteriota</taxon>
        <taxon>Holophagae</taxon>
        <taxon>Holophagales</taxon>
        <taxon>Holophagaceae</taxon>
        <taxon>Mesoterricola</taxon>
    </lineage>
</organism>
<dbReference type="AlphaFoldDB" id="A0AA48K9P6"/>
<comment type="function">
    <text evidence="6">Catalyzes the removal of dipeptides from the N-terminus of oligopeptides.</text>
</comment>
<keyword evidence="8" id="KW-1185">Reference proteome</keyword>
<dbReference type="EMBL" id="AP027080">
    <property type="protein sequence ID" value="BDU72547.1"/>
    <property type="molecule type" value="Genomic_DNA"/>
</dbReference>
<keyword evidence="5 6" id="KW-0378">Hydrolase</keyword>
<dbReference type="InterPro" id="IPR019500">
    <property type="entry name" value="Pep_S46"/>
</dbReference>
<accession>A0AA48K9P6</accession>
<evidence type="ECO:0000313" key="8">
    <source>
        <dbReference type="Proteomes" id="UP001238179"/>
    </source>
</evidence>
<proteinExistence type="inferred from homology"/>
<keyword evidence="6" id="KW-0720">Serine protease</keyword>